<dbReference type="PROSITE" id="PS01125">
    <property type="entry name" value="ROK"/>
    <property type="match status" value="1"/>
</dbReference>
<comment type="caution">
    <text evidence="2">The sequence shown here is derived from an EMBL/GenBank/DDBJ whole genome shotgun (WGS) entry which is preliminary data.</text>
</comment>
<comment type="similarity">
    <text evidence="1">Belongs to the ROK (NagC/XylR) family.</text>
</comment>
<sequence length="331" mass="34326">MSRSKADWIVGVDIGGTNIKVGVVPFDGGTPLAVRVERTEVQRGAKFVVDRVVKMIQDAIEEVAKAEGAGTDAFAGIGIGSPGPLDRRTGTVISTPNLGWRNFPLRDLIRNAVGLPATLDNDANAATYGEWWQGAGRDVDTVVGVTLGTGIGGGIVLNGVLHHGASDAAGELGHMTIDSTGRKCNCGNYGCLEAYASGPAIAARAIEGLEAEVPSLLPELAGDPNSITAETVYDAVVQGDPYATEVLHDTAKFLGVGLANIINIINPDLLVISGGVTKAGDHLFEPLRAEIRKRAFRVAEQACKIVPSSLNGTAGIIGAVACFKKETYGSV</sequence>
<dbReference type="SUPFAM" id="SSF53067">
    <property type="entry name" value="Actin-like ATPase domain"/>
    <property type="match status" value="1"/>
</dbReference>
<dbReference type="EMBL" id="JAACAK010000083">
    <property type="protein sequence ID" value="NIR75575.1"/>
    <property type="molecule type" value="Genomic_DNA"/>
</dbReference>
<dbReference type="InterPro" id="IPR000600">
    <property type="entry name" value="ROK"/>
</dbReference>
<dbReference type="Pfam" id="PF00480">
    <property type="entry name" value="ROK"/>
    <property type="match status" value="1"/>
</dbReference>
<evidence type="ECO:0000313" key="2">
    <source>
        <dbReference type="EMBL" id="NIR75575.1"/>
    </source>
</evidence>
<accession>A0AAE4Z849</accession>
<dbReference type="PANTHER" id="PTHR18964">
    <property type="entry name" value="ROK (REPRESSOR, ORF, KINASE) FAMILY"/>
    <property type="match status" value="1"/>
</dbReference>
<dbReference type="Proteomes" id="UP000702544">
    <property type="component" value="Unassembled WGS sequence"/>
</dbReference>
<proteinExistence type="inferred from homology"/>
<evidence type="ECO:0000256" key="1">
    <source>
        <dbReference type="ARBA" id="ARBA00006479"/>
    </source>
</evidence>
<gene>
    <name evidence="2" type="ORF">GWO12_10780</name>
</gene>
<protein>
    <submittedName>
        <fullName evidence="2">ROK family protein</fullName>
    </submittedName>
</protein>
<dbReference type="InterPro" id="IPR049874">
    <property type="entry name" value="ROK_cs"/>
</dbReference>
<name>A0AAE4Z849_9BACT</name>
<dbReference type="AlphaFoldDB" id="A0AAE4Z849"/>
<organism evidence="2 3">
    <name type="scientific">Candidatus Kutchimonas denitrificans</name>
    <dbReference type="NCBI Taxonomy" id="3056748"/>
    <lineage>
        <taxon>Bacteria</taxon>
        <taxon>Pseudomonadati</taxon>
        <taxon>Gemmatimonadota</taxon>
        <taxon>Gemmatimonadia</taxon>
        <taxon>Candidatus Palauibacterales</taxon>
        <taxon>Candidatus Palauibacteraceae</taxon>
        <taxon>Candidatus Kutchimonas</taxon>
    </lineage>
</organism>
<dbReference type="InterPro" id="IPR043129">
    <property type="entry name" value="ATPase_NBD"/>
</dbReference>
<evidence type="ECO:0000313" key="3">
    <source>
        <dbReference type="Proteomes" id="UP000702544"/>
    </source>
</evidence>
<dbReference type="PANTHER" id="PTHR18964:SF149">
    <property type="entry name" value="BIFUNCTIONAL UDP-N-ACETYLGLUCOSAMINE 2-EPIMERASE_N-ACETYLMANNOSAMINE KINASE"/>
    <property type="match status" value="1"/>
</dbReference>
<dbReference type="Gene3D" id="3.30.420.40">
    <property type="match status" value="2"/>
</dbReference>
<reference evidence="2 3" key="1">
    <citation type="submission" date="2020-01" db="EMBL/GenBank/DDBJ databases">
        <title>Genomes assembled from Gulf of Kutch pelagic sediment metagenomes.</title>
        <authorList>
            <person name="Chandrashekar M."/>
            <person name="Mahajan M.S."/>
            <person name="Dave K.J."/>
            <person name="Vatsa P."/>
            <person name="Nathani N.M."/>
        </authorList>
    </citation>
    <scope>NUCLEOTIDE SEQUENCE [LARGE SCALE GENOMIC DNA]</scope>
    <source>
        <strain evidence="2">KS3-K002</strain>
    </source>
</reference>